<dbReference type="EMBL" id="JAWDJW010005703">
    <property type="protein sequence ID" value="KAK3066842.1"/>
    <property type="molecule type" value="Genomic_DNA"/>
</dbReference>
<evidence type="ECO:0000313" key="2">
    <source>
        <dbReference type="Proteomes" id="UP001186974"/>
    </source>
</evidence>
<keyword evidence="2" id="KW-1185">Reference proteome</keyword>
<feature type="non-terminal residue" evidence="1">
    <location>
        <position position="115"/>
    </location>
</feature>
<protein>
    <submittedName>
        <fullName evidence="1">Uncharacterized protein</fullName>
    </submittedName>
</protein>
<comment type="caution">
    <text evidence="1">The sequence shown here is derived from an EMBL/GenBank/DDBJ whole genome shotgun (WGS) entry which is preliminary data.</text>
</comment>
<evidence type="ECO:0000313" key="1">
    <source>
        <dbReference type="EMBL" id="KAK3066842.1"/>
    </source>
</evidence>
<name>A0ACC3DF04_9PEZI</name>
<reference evidence="1" key="1">
    <citation type="submission" date="2024-09" db="EMBL/GenBank/DDBJ databases">
        <title>Black Yeasts Isolated from many extreme environments.</title>
        <authorList>
            <person name="Coleine C."/>
            <person name="Stajich J.E."/>
            <person name="Selbmann L."/>
        </authorList>
    </citation>
    <scope>NUCLEOTIDE SEQUENCE</scope>
    <source>
        <strain evidence="1">CCFEE 5737</strain>
    </source>
</reference>
<accession>A0ACC3DF04</accession>
<sequence>MPQTLKPTVHIIDPYRLDRPPRYSQVTSTAGPSRIITTAGQIAVDAHGYTPSILAQQMPLALKNLRITLEAAGATVQDILRLNYYFANYDPNDTTRAKPLADFLQGHRPSSTLIP</sequence>
<dbReference type="Proteomes" id="UP001186974">
    <property type="component" value="Unassembled WGS sequence"/>
</dbReference>
<gene>
    <name evidence="1" type="ORF">LTS18_001464</name>
</gene>
<organism evidence="1 2">
    <name type="scientific">Coniosporium uncinatum</name>
    <dbReference type="NCBI Taxonomy" id="93489"/>
    <lineage>
        <taxon>Eukaryota</taxon>
        <taxon>Fungi</taxon>
        <taxon>Dikarya</taxon>
        <taxon>Ascomycota</taxon>
        <taxon>Pezizomycotina</taxon>
        <taxon>Dothideomycetes</taxon>
        <taxon>Dothideomycetes incertae sedis</taxon>
        <taxon>Coniosporium</taxon>
    </lineage>
</organism>
<proteinExistence type="predicted"/>